<name>A0AA40B3Z0_9PEZI</name>
<gene>
    <name evidence="1" type="ORF">B0T26DRAFT_125387</name>
</gene>
<keyword evidence="2" id="KW-1185">Reference proteome</keyword>
<evidence type="ECO:0000313" key="1">
    <source>
        <dbReference type="EMBL" id="KAK0727259.1"/>
    </source>
</evidence>
<organism evidence="1 2">
    <name type="scientific">Lasiosphaeria miniovina</name>
    <dbReference type="NCBI Taxonomy" id="1954250"/>
    <lineage>
        <taxon>Eukaryota</taxon>
        <taxon>Fungi</taxon>
        <taxon>Dikarya</taxon>
        <taxon>Ascomycota</taxon>
        <taxon>Pezizomycotina</taxon>
        <taxon>Sordariomycetes</taxon>
        <taxon>Sordariomycetidae</taxon>
        <taxon>Sordariales</taxon>
        <taxon>Lasiosphaeriaceae</taxon>
        <taxon>Lasiosphaeria</taxon>
    </lineage>
</organism>
<dbReference type="Proteomes" id="UP001172101">
    <property type="component" value="Unassembled WGS sequence"/>
</dbReference>
<sequence>MSDLILSLTCRFWPSFWSSVEASIVLIGLGESADQVWQTTMSLRLLDTCILIPSDSAGYSTLGLQPSSGIGQPRAFGCPKSPF</sequence>
<protein>
    <submittedName>
        <fullName evidence="1">Uncharacterized protein</fullName>
    </submittedName>
</protein>
<reference evidence="1" key="1">
    <citation type="submission" date="2023-06" db="EMBL/GenBank/DDBJ databases">
        <title>Genome-scale phylogeny and comparative genomics of the fungal order Sordariales.</title>
        <authorList>
            <consortium name="Lawrence Berkeley National Laboratory"/>
            <person name="Hensen N."/>
            <person name="Bonometti L."/>
            <person name="Westerberg I."/>
            <person name="Brannstrom I.O."/>
            <person name="Guillou S."/>
            <person name="Cros-Aarteil S."/>
            <person name="Calhoun S."/>
            <person name="Haridas S."/>
            <person name="Kuo A."/>
            <person name="Mondo S."/>
            <person name="Pangilinan J."/>
            <person name="Riley R."/>
            <person name="LaButti K."/>
            <person name="Andreopoulos B."/>
            <person name="Lipzen A."/>
            <person name="Chen C."/>
            <person name="Yanf M."/>
            <person name="Daum C."/>
            <person name="Ng V."/>
            <person name="Clum A."/>
            <person name="Steindorff A."/>
            <person name="Ohm R."/>
            <person name="Martin F."/>
            <person name="Silar P."/>
            <person name="Natvig D."/>
            <person name="Lalanne C."/>
            <person name="Gautier V."/>
            <person name="Ament-velasquez S.L."/>
            <person name="Kruys A."/>
            <person name="Hutchinson M.I."/>
            <person name="Powell A.J."/>
            <person name="Barry K."/>
            <person name="Miller A.N."/>
            <person name="Grigoriev I.V."/>
            <person name="Debuchy R."/>
            <person name="Gladieux P."/>
            <person name="Thoren M.H."/>
            <person name="Johannesson H."/>
        </authorList>
    </citation>
    <scope>NUCLEOTIDE SEQUENCE</scope>
    <source>
        <strain evidence="1">SMH2392-1A</strain>
    </source>
</reference>
<dbReference type="RefSeq" id="XP_060300115.1">
    <property type="nucleotide sequence ID" value="XM_060433345.1"/>
</dbReference>
<evidence type="ECO:0000313" key="2">
    <source>
        <dbReference type="Proteomes" id="UP001172101"/>
    </source>
</evidence>
<dbReference type="AlphaFoldDB" id="A0AA40B3Z0"/>
<accession>A0AA40B3Z0</accession>
<dbReference type="GeneID" id="85316616"/>
<dbReference type="EMBL" id="JAUIRO010000002">
    <property type="protein sequence ID" value="KAK0727259.1"/>
    <property type="molecule type" value="Genomic_DNA"/>
</dbReference>
<comment type="caution">
    <text evidence="1">The sequence shown here is derived from an EMBL/GenBank/DDBJ whole genome shotgun (WGS) entry which is preliminary data.</text>
</comment>
<proteinExistence type="predicted"/>